<dbReference type="GO" id="GO:0008270">
    <property type="term" value="F:zinc ion binding"/>
    <property type="evidence" value="ECO:0007669"/>
    <property type="project" value="UniProtKB-KW"/>
</dbReference>
<dbReference type="EMBL" id="JBJQND010000010">
    <property type="protein sequence ID" value="KAL3864025.1"/>
    <property type="molecule type" value="Genomic_DNA"/>
</dbReference>
<dbReference type="SUPFAM" id="SSF63829">
    <property type="entry name" value="Calcium-dependent phosphotriesterase"/>
    <property type="match status" value="1"/>
</dbReference>
<proteinExistence type="predicted"/>
<evidence type="ECO:0000256" key="7">
    <source>
        <dbReference type="SAM" id="MobiDB-lite"/>
    </source>
</evidence>
<evidence type="ECO:0000256" key="2">
    <source>
        <dbReference type="ARBA" id="ARBA00022723"/>
    </source>
</evidence>
<dbReference type="PROSITE" id="PS50119">
    <property type="entry name" value="ZF_BBOX"/>
    <property type="match status" value="1"/>
</dbReference>
<keyword evidence="1" id="KW-0597">Phosphoprotein</keyword>
<dbReference type="InterPro" id="IPR011042">
    <property type="entry name" value="6-blade_b-propeller_TolB-like"/>
</dbReference>
<dbReference type="PROSITE" id="PS50089">
    <property type="entry name" value="ZF_RING_2"/>
    <property type="match status" value="1"/>
</dbReference>
<gene>
    <name evidence="10" type="ORF">ACJMK2_005737</name>
</gene>
<evidence type="ECO:0000256" key="3">
    <source>
        <dbReference type="ARBA" id="ARBA00022771"/>
    </source>
</evidence>
<dbReference type="SUPFAM" id="SSF57850">
    <property type="entry name" value="RING/U-box"/>
    <property type="match status" value="1"/>
</dbReference>
<dbReference type="InterPro" id="IPR013083">
    <property type="entry name" value="Znf_RING/FYVE/PHD"/>
</dbReference>
<name>A0ABD3VUI6_SINWO</name>
<dbReference type="Proteomes" id="UP001634394">
    <property type="component" value="Unassembled WGS sequence"/>
</dbReference>
<dbReference type="CDD" id="cd19757">
    <property type="entry name" value="Bbox1"/>
    <property type="match status" value="1"/>
</dbReference>
<sequence length="691" mass="77579">MRANRVKSVTSSGQELRCPICLDVYTAPKILPCLHTYCQHCLHKYIVNSVPKGKTGATFICPECRKETFPPLPDIPLDTWAEHYPYNTVLLSVLPPEKRKMDRYCDSCPYEGNSSRAISYCTTCKEALCLACDNLHKRNKVLRDHTVVNIHGLYTDPKLAVNLSVCVTCPEHVNKDFEFYCKSHRSMCCSECFYKVHRGCVDVFQLKNCSDKLLKEKEANTVADRLKQLKVQLDQFKNENEGSFKKTEAELNDLTDAIDVVRNKINTLLDNIKAKITLEKNALLKEESIVRHEENQQCEAISSTITNSLYLWETVLTHGNPLHVLTTLNKTEEQLVIMESALKEKYCEVRHIDAKLCLDDRLLSLINNSETNIAKIDIVEKKISLKPSFVPHTTAKAIMKTETSPDASETYTNPVEGHETQQNLSPKPLKNCKPEVVGLCNVHYTRGKNPMHYDITCLPNDAVILVDSTNFACRLYDSSYKCLAVYKFTSLPRGVCLVDRSEVAVTLPSENKIQFLTVDRSIQPGKKINTSLSCHGIANLSKNDLVVSGIKSSILYWCIVSMDGLEKSLVKICPSFWHSVLAVNNSRTCIYVSHGKPGILYAYSVDGTLTFKYEHQLLDGACGVGVDREDNLYIVGQQSNNIHQVSPSGALLQVFSTGIPKHPDAICFTSTGEEFFLTAGTLKLVLKFKLQ</sequence>
<feature type="region of interest" description="Disordered" evidence="7">
    <location>
        <begin position="401"/>
        <end position="427"/>
    </location>
</feature>
<feature type="domain" description="B box-type" evidence="9">
    <location>
        <begin position="100"/>
        <end position="150"/>
    </location>
</feature>
<evidence type="ECO:0000313" key="10">
    <source>
        <dbReference type="EMBL" id="KAL3864025.1"/>
    </source>
</evidence>
<dbReference type="InterPro" id="IPR027370">
    <property type="entry name" value="Znf-RING_euk"/>
</dbReference>
<reference evidence="10 11" key="1">
    <citation type="submission" date="2024-11" db="EMBL/GenBank/DDBJ databases">
        <title>Chromosome-level genome assembly of the freshwater bivalve Anodonta woodiana.</title>
        <authorList>
            <person name="Chen X."/>
        </authorList>
    </citation>
    <scope>NUCLEOTIDE SEQUENCE [LARGE SCALE GENOMIC DNA]</scope>
    <source>
        <strain evidence="10">MN2024</strain>
        <tissue evidence="10">Gills</tissue>
    </source>
</reference>
<dbReference type="AlphaFoldDB" id="A0ABD3VUI6"/>
<feature type="coiled-coil region" evidence="6">
    <location>
        <begin position="219"/>
        <end position="271"/>
    </location>
</feature>
<organism evidence="10 11">
    <name type="scientific">Sinanodonta woodiana</name>
    <name type="common">Chinese pond mussel</name>
    <name type="synonym">Anodonta woodiana</name>
    <dbReference type="NCBI Taxonomy" id="1069815"/>
    <lineage>
        <taxon>Eukaryota</taxon>
        <taxon>Metazoa</taxon>
        <taxon>Spiralia</taxon>
        <taxon>Lophotrochozoa</taxon>
        <taxon>Mollusca</taxon>
        <taxon>Bivalvia</taxon>
        <taxon>Autobranchia</taxon>
        <taxon>Heteroconchia</taxon>
        <taxon>Palaeoheterodonta</taxon>
        <taxon>Unionida</taxon>
        <taxon>Unionoidea</taxon>
        <taxon>Unionidae</taxon>
        <taxon>Unioninae</taxon>
        <taxon>Sinanodonta</taxon>
    </lineage>
</organism>
<evidence type="ECO:0000256" key="6">
    <source>
        <dbReference type="SAM" id="Coils"/>
    </source>
</evidence>
<dbReference type="PANTHER" id="PTHR25462:SF296">
    <property type="entry name" value="MEIOTIC P26, ISOFORM F"/>
    <property type="match status" value="1"/>
</dbReference>
<dbReference type="InterPro" id="IPR001841">
    <property type="entry name" value="Znf_RING"/>
</dbReference>
<evidence type="ECO:0000256" key="1">
    <source>
        <dbReference type="ARBA" id="ARBA00022553"/>
    </source>
</evidence>
<accession>A0ABD3VUI6</accession>
<keyword evidence="4" id="KW-0862">Zinc</keyword>
<dbReference type="PANTHER" id="PTHR25462">
    <property type="entry name" value="BONUS, ISOFORM C-RELATED"/>
    <property type="match status" value="1"/>
</dbReference>
<dbReference type="Gene3D" id="3.30.40.10">
    <property type="entry name" value="Zinc/RING finger domain, C3HC4 (zinc finger)"/>
    <property type="match status" value="1"/>
</dbReference>
<keyword evidence="2" id="KW-0479">Metal-binding</keyword>
<feature type="domain" description="RING-type" evidence="8">
    <location>
        <begin position="18"/>
        <end position="65"/>
    </location>
</feature>
<dbReference type="InterPro" id="IPR017907">
    <property type="entry name" value="Znf_RING_CS"/>
</dbReference>
<keyword evidence="11" id="KW-1185">Reference proteome</keyword>
<dbReference type="SMART" id="SM00184">
    <property type="entry name" value="RING"/>
    <property type="match status" value="1"/>
</dbReference>
<dbReference type="Gene3D" id="2.120.10.30">
    <property type="entry name" value="TolB, C-terminal domain"/>
    <property type="match status" value="1"/>
</dbReference>
<keyword evidence="3 5" id="KW-0863">Zinc-finger</keyword>
<evidence type="ECO:0000313" key="11">
    <source>
        <dbReference type="Proteomes" id="UP001634394"/>
    </source>
</evidence>
<evidence type="ECO:0000256" key="5">
    <source>
        <dbReference type="PROSITE-ProRule" id="PRU00024"/>
    </source>
</evidence>
<comment type="caution">
    <text evidence="10">The sequence shown here is derived from an EMBL/GenBank/DDBJ whole genome shotgun (WGS) entry which is preliminary data.</text>
</comment>
<evidence type="ECO:0000259" key="9">
    <source>
        <dbReference type="PROSITE" id="PS50119"/>
    </source>
</evidence>
<dbReference type="SMART" id="SM00336">
    <property type="entry name" value="BBOX"/>
    <property type="match status" value="1"/>
</dbReference>
<evidence type="ECO:0000259" key="8">
    <source>
        <dbReference type="PROSITE" id="PS50089"/>
    </source>
</evidence>
<keyword evidence="6" id="KW-0175">Coiled coil</keyword>
<dbReference type="Gene3D" id="3.30.160.60">
    <property type="entry name" value="Classic Zinc Finger"/>
    <property type="match status" value="1"/>
</dbReference>
<dbReference type="Pfam" id="PF13445">
    <property type="entry name" value="zf-RING_UBOX"/>
    <property type="match status" value="1"/>
</dbReference>
<evidence type="ECO:0000256" key="4">
    <source>
        <dbReference type="ARBA" id="ARBA00022833"/>
    </source>
</evidence>
<protein>
    <submittedName>
        <fullName evidence="10">Uncharacterized protein</fullName>
    </submittedName>
</protein>
<dbReference type="PROSITE" id="PS00518">
    <property type="entry name" value="ZF_RING_1"/>
    <property type="match status" value="1"/>
</dbReference>
<dbReference type="InterPro" id="IPR000315">
    <property type="entry name" value="Znf_B-box"/>
</dbReference>
<dbReference type="InterPro" id="IPR047153">
    <property type="entry name" value="TRIM45/56/19-like"/>
</dbReference>
<feature type="compositionally biased region" description="Polar residues" evidence="7">
    <location>
        <begin position="401"/>
        <end position="413"/>
    </location>
</feature>